<evidence type="ECO:0000256" key="7">
    <source>
        <dbReference type="ARBA" id="ARBA00041324"/>
    </source>
</evidence>
<proteinExistence type="inferred from homology"/>
<dbReference type="EMBL" id="AJWJ01000201">
    <property type="protein sequence ID" value="KAF2073499.1"/>
    <property type="molecule type" value="Genomic_DNA"/>
</dbReference>
<reference evidence="11" key="1">
    <citation type="submission" date="2020-01" db="EMBL/GenBank/DDBJ databases">
        <title>Development of genomics and gene disruption for Polysphondylium violaceum indicates a role for the polyketide synthase stlB in stalk morphogenesis.</title>
        <authorList>
            <person name="Narita B."/>
            <person name="Kawabe Y."/>
            <person name="Kin K."/>
            <person name="Saito T."/>
            <person name="Gibbs R."/>
            <person name="Kuspa A."/>
            <person name="Muzny D."/>
            <person name="Queller D."/>
            <person name="Richards S."/>
            <person name="Strassman J."/>
            <person name="Sucgang R."/>
            <person name="Worley K."/>
            <person name="Schaap P."/>
        </authorList>
    </citation>
    <scope>NUCLEOTIDE SEQUENCE</scope>
    <source>
        <strain evidence="11">QSvi11</strain>
    </source>
</reference>
<dbReference type="InterPro" id="IPR036477">
    <property type="entry name" value="Formyl_transf_N_sf"/>
</dbReference>
<dbReference type="Gene3D" id="3.40.50.170">
    <property type="entry name" value="Formyl transferase, N-terminal domain"/>
    <property type="match status" value="1"/>
</dbReference>
<evidence type="ECO:0000256" key="8">
    <source>
        <dbReference type="ARBA" id="ARBA00041682"/>
    </source>
</evidence>
<organism evidence="11 12">
    <name type="scientific">Polysphondylium violaceum</name>
    <dbReference type="NCBI Taxonomy" id="133409"/>
    <lineage>
        <taxon>Eukaryota</taxon>
        <taxon>Amoebozoa</taxon>
        <taxon>Evosea</taxon>
        <taxon>Eumycetozoa</taxon>
        <taxon>Dictyostelia</taxon>
        <taxon>Dictyosteliales</taxon>
        <taxon>Dictyosteliaceae</taxon>
        <taxon>Polysphondylium</taxon>
    </lineage>
</organism>
<dbReference type="Pfam" id="PF00551">
    <property type="entry name" value="Formyl_trans_N"/>
    <property type="match status" value="1"/>
</dbReference>
<dbReference type="InterPro" id="IPR002376">
    <property type="entry name" value="Formyl_transf_N"/>
</dbReference>
<dbReference type="AlphaFoldDB" id="A0A8J4V727"/>
<dbReference type="InterPro" id="IPR001555">
    <property type="entry name" value="GART_AS"/>
</dbReference>
<dbReference type="CDD" id="cd08645">
    <property type="entry name" value="FMT_core_GART"/>
    <property type="match status" value="1"/>
</dbReference>
<dbReference type="PANTHER" id="PTHR43369">
    <property type="entry name" value="PHOSPHORIBOSYLGLYCINAMIDE FORMYLTRANSFERASE"/>
    <property type="match status" value="1"/>
</dbReference>
<dbReference type="GO" id="GO:0006189">
    <property type="term" value="P:'de novo' IMP biosynthetic process"/>
    <property type="evidence" value="ECO:0007669"/>
    <property type="project" value="UniProtKB-UniPathway"/>
</dbReference>
<evidence type="ECO:0000256" key="6">
    <source>
        <dbReference type="ARBA" id="ARBA00038440"/>
    </source>
</evidence>
<gene>
    <name evidence="11" type="ORF">CYY_005208</name>
</gene>
<evidence type="ECO:0000256" key="5">
    <source>
        <dbReference type="ARBA" id="ARBA00022755"/>
    </source>
</evidence>
<protein>
    <recommendedName>
        <fullName evidence="3">Phosphoribosylglycinamide formyltransferase</fullName>
        <ecNumber evidence="2">2.1.2.2</ecNumber>
    </recommendedName>
    <alternativeName>
        <fullName evidence="8">5'-phosphoribosylglycinamide transformylase</fullName>
    </alternativeName>
    <alternativeName>
        <fullName evidence="7">GAR transformylase</fullName>
    </alternativeName>
</protein>
<keyword evidence="12" id="KW-1185">Reference proteome</keyword>
<evidence type="ECO:0000313" key="12">
    <source>
        <dbReference type="Proteomes" id="UP000695562"/>
    </source>
</evidence>
<keyword evidence="4" id="KW-0808">Transferase</keyword>
<evidence type="ECO:0000256" key="9">
    <source>
        <dbReference type="ARBA" id="ARBA00047664"/>
    </source>
</evidence>
<dbReference type="SUPFAM" id="SSF53328">
    <property type="entry name" value="Formyltransferase"/>
    <property type="match status" value="1"/>
</dbReference>
<keyword evidence="5" id="KW-0658">Purine biosynthesis</keyword>
<dbReference type="FunFam" id="3.40.50.170:FF:000009">
    <property type="entry name" value="Phosphoribosylglycinamide formyltransferase (Eurofung)"/>
    <property type="match status" value="1"/>
</dbReference>
<dbReference type="HAMAP" id="MF_01930">
    <property type="entry name" value="PurN"/>
    <property type="match status" value="1"/>
</dbReference>
<dbReference type="NCBIfam" id="TIGR00639">
    <property type="entry name" value="PurN"/>
    <property type="match status" value="1"/>
</dbReference>
<comment type="pathway">
    <text evidence="1">Purine metabolism; IMP biosynthesis via de novo pathway; N(2)-formyl-N(1)-(5-phospho-D-ribosyl)glycinamide from N(1)-(5-phospho-D-ribosyl)glycinamide (10-formyl THF route): step 1/1.</text>
</comment>
<feature type="domain" description="Formyl transferase N-terminal" evidence="10">
    <location>
        <begin position="7"/>
        <end position="205"/>
    </location>
</feature>
<evidence type="ECO:0000256" key="4">
    <source>
        <dbReference type="ARBA" id="ARBA00022679"/>
    </source>
</evidence>
<evidence type="ECO:0000256" key="2">
    <source>
        <dbReference type="ARBA" id="ARBA00012254"/>
    </source>
</evidence>
<dbReference type="InterPro" id="IPR004607">
    <property type="entry name" value="GART"/>
</dbReference>
<dbReference type="GO" id="GO:0004644">
    <property type="term" value="F:phosphoribosylglycinamide formyltransferase activity"/>
    <property type="evidence" value="ECO:0007669"/>
    <property type="project" value="UniProtKB-EC"/>
</dbReference>
<evidence type="ECO:0000259" key="10">
    <source>
        <dbReference type="Pfam" id="PF00551"/>
    </source>
</evidence>
<evidence type="ECO:0000256" key="1">
    <source>
        <dbReference type="ARBA" id="ARBA00005054"/>
    </source>
</evidence>
<dbReference type="GO" id="GO:0005737">
    <property type="term" value="C:cytoplasm"/>
    <property type="evidence" value="ECO:0007669"/>
    <property type="project" value="TreeGrafter"/>
</dbReference>
<comment type="catalytic activity">
    <reaction evidence="9">
        <text>N(1)-(5-phospho-beta-D-ribosyl)glycinamide + (6R)-10-formyltetrahydrofolate = N(2)-formyl-N(1)-(5-phospho-beta-D-ribosyl)glycinamide + (6S)-5,6,7,8-tetrahydrofolate + H(+)</text>
        <dbReference type="Rhea" id="RHEA:15053"/>
        <dbReference type="ChEBI" id="CHEBI:15378"/>
        <dbReference type="ChEBI" id="CHEBI:57453"/>
        <dbReference type="ChEBI" id="CHEBI:143788"/>
        <dbReference type="ChEBI" id="CHEBI:147286"/>
        <dbReference type="ChEBI" id="CHEBI:195366"/>
        <dbReference type="EC" id="2.1.2.2"/>
    </reaction>
</comment>
<sequence>MSNKTFKIVVLISGNGTNLQAIIDAVQSGHLKGVEIKAVISNKETAYGLTRATNAGIETRVFSLQKYLKEQQQGQEVRDRSTYGVELAKIIRSYSPNLVVCAGWMLILPSSFLESLNQDPVIDIINVHPALPGQYPGTHAIERAYNDFKQGKIQHTGLMIHRVVEEIDAGQVIVTADINIEKDDTLESLEDRFHKQEHKSMVEALHLLSTLYLNK</sequence>
<evidence type="ECO:0000256" key="3">
    <source>
        <dbReference type="ARBA" id="ARBA00022076"/>
    </source>
</evidence>
<comment type="similarity">
    <text evidence="6">Belongs to the GART family.</text>
</comment>
<dbReference type="Proteomes" id="UP000695562">
    <property type="component" value="Unassembled WGS sequence"/>
</dbReference>
<dbReference type="EC" id="2.1.2.2" evidence="2"/>
<evidence type="ECO:0000313" key="11">
    <source>
        <dbReference type="EMBL" id="KAF2073499.1"/>
    </source>
</evidence>
<dbReference type="PANTHER" id="PTHR43369:SF2">
    <property type="entry name" value="PHOSPHORIBOSYLGLYCINAMIDE FORMYLTRANSFERASE"/>
    <property type="match status" value="1"/>
</dbReference>
<dbReference type="UniPathway" id="UPA00074">
    <property type="reaction ID" value="UER00126"/>
</dbReference>
<dbReference type="OrthoDB" id="5575075at2759"/>
<comment type="caution">
    <text evidence="11">The sequence shown here is derived from an EMBL/GenBank/DDBJ whole genome shotgun (WGS) entry which is preliminary data.</text>
</comment>
<dbReference type="PROSITE" id="PS00373">
    <property type="entry name" value="GART"/>
    <property type="match status" value="1"/>
</dbReference>
<name>A0A8J4V727_9MYCE</name>
<accession>A0A8J4V727</accession>